<dbReference type="AlphaFoldDB" id="A0A1G2HTI4"/>
<dbReference type="Gene3D" id="2.30.30.570">
    <property type="match status" value="1"/>
</dbReference>
<dbReference type="Gene3D" id="3.30.479.30">
    <property type="entry name" value="Band 7 domain"/>
    <property type="match status" value="1"/>
</dbReference>
<comment type="caution">
    <text evidence="4">The sequence shown here is derived from an EMBL/GenBank/DDBJ whole genome shotgun (WGS) entry which is preliminary data.</text>
</comment>
<dbReference type="PANTHER" id="PTHR14165:SF3">
    <property type="entry name" value="MAJOR VAULT PROTEIN"/>
    <property type="match status" value="1"/>
</dbReference>
<evidence type="ECO:0000313" key="5">
    <source>
        <dbReference type="Proteomes" id="UP000178774"/>
    </source>
</evidence>
<dbReference type="PANTHER" id="PTHR14165">
    <property type="entry name" value="MAJOR VAULT PROTEIN"/>
    <property type="match status" value="1"/>
</dbReference>
<protein>
    <recommendedName>
        <fullName evidence="3">Major vault protein shoulder domain-containing protein</fullName>
    </recommendedName>
</protein>
<proteinExistence type="predicted"/>
<dbReference type="Pfam" id="PF11978">
    <property type="entry name" value="MVP_shoulder"/>
    <property type="match status" value="1"/>
</dbReference>
<keyword evidence="1" id="KW-0175">Coiled coil</keyword>
<reference evidence="4 5" key="1">
    <citation type="journal article" date="2016" name="Nat. Commun.">
        <title>Thousands of microbial genomes shed light on interconnected biogeochemical processes in an aquifer system.</title>
        <authorList>
            <person name="Anantharaman K."/>
            <person name="Brown C.T."/>
            <person name="Hug L.A."/>
            <person name="Sharon I."/>
            <person name="Castelle C.J."/>
            <person name="Probst A.J."/>
            <person name="Thomas B.C."/>
            <person name="Singh A."/>
            <person name="Wilkins M.J."/>
            <person name="Karaoz U."/>
            <person name="Brodie E.L."/>
            <person name="Williams K.H."/>
            <person name="Hubbard S.S."/>
            <person name="Banfield J.F."/>
        </authorList>
    </citation>
    <scope>NUCLEOTIDE SEQUENCE [LARGE SCALE GENOMIC DNA]</scope>
</reference>
<dbReference type="InterPro" id="IPR039059">
    <property type="entry name" value="MVP"/>
</dbReference>
<organism evidence="4 5">
    <name type="scientific">Candidatus Staskawiczbacteria bacterium RIFCSPHIGHO2_01_FULL_41_41</name>
    <dbReference type="NCBI Taxonomy" id="1802203"/>
    <lineage>
        <taxon>Bacteria</taxon>
        <taxon>Candidatus Staskawicziibacteriota</taxon>
    </lineage>
</organism>
<dbReference type="Proteomes" id="UP000178774">
    <property type="component" value="Unassembled WGS sequence"/>
</dbReference>
<evidence type="ECO:0000256" key="1">
    <source>
        <dbReference type="SAM" id="Coils"/>
    </source>
</evidence>
<name>A0A1G2HTI4_9BACT</name>
<feature type="region of interest" description="Disordered" evidence="2">
    <location>
        <begin position="175"/>
        <end position="195"/>
    </location>
</feature>
<feature type="domain" description="Major vault protein shoulder" evidence="3">
    <location>
        <begin position="510"/>
        <end position="618"/>
    </location>
</feature>
<dbReference type="GO" id="GO:0005737">
    <property type="term" value="C:cytoplasm"/>
    <property type="evidence" value="ECO:0007669"/>
    <property type="project" value="TreeGrafter"/>
</dbReference>
<sequence>MATDTPRRPLWNNQYAWLSSKKDGTLRVVFGPDALETTDDDQWLAKDLQDSTKVRVVTGPIEAISDFITLLPGKFAILTNPAVPIDNHPNGAWGKGRRELANLSFGTKRVIASGHFPLWPGQAVTVKDVYRLSPSEYLIVQVVSDKVDETSPYYDVTVKCAADIAAVVDDKGEVAKGATGQSDSSSPPTTPSPVDAKKFSEVFQVGQRIRISGTPTYIPPTGVEVVPDPAGRETRQALVLGPTEFCSLIDRDGQPQRKSGPGRVFPGPYDLVQTLGSRNNGVYDAYHLRDDRGLLIRVVADNIPKDELQKQLPFGVVLEQENYRKGDEVFIKGISAYLIPGNAIEVINPESRLPQVGNDHGNVFVKAIGVDQKSGIYVADVKTGNVDLLRGEKSEVLDPRHKKQMMRRVPAHLWNLIIGWGEPHKKVDEGEESKEGESSVPVETPWALSITVPNNEAVLITSRSGRRCVVGPCSELLLYDETLQVLRLSRGKPKSDDKVKETCFLRVDGNSVSDRILLQTKDYVTIEVDVSYGVRFIGKSPEERASWFNYTNYVQFFCDHLRSVLRAEARKLTLSELAEGVAEFVRDTVLGVKPQDGHRPGTQFNENSMLVYEVEVLNWVIPDKSVAEKISQTNRNVVTRQFEDADKRNQLQSQQVQAETDAQIKQLKRKMLELEKDLQLAQAEANDKVAVRTHELAITLQERQHQDQMALEKKRADLADELSKRTLLREEAVANQKNDLLANEHAVAEAHAKAEAELNLQNVKALAEADAERFKAVQPGLIEAITGASNANLAGKLAEHLPEAGGGWHAQHVVGRWRNGRSASFRERLTDGKSA</sequence>
<dbReference type="InterPro" id="IPR021870">
    <property type="entry name" value="MVP_shoulder"/>
</dbReference>
<evidence type="ECO:0000259" key="3">
    <source>
        <dbReference type="Pfam" id="PF11978"/>
    </source>
</evidence>
<accession>A0A1G2HTI4</accession>
<evidence type="ECO:0000313" key="4">
    <source>
        <dbReference type="EMBL" id="OGZ65797.1"/>
    </source>
</evidence>
<dbReference type="EMBL" id="MHOP01000013">
    <property type="protein sequence ID" value="OGZ65797.1"/>
    <property type="molecule type" value="Genomic_DNA"/>
</dbReference>
<feature type="coiled-coil region" evidence="1">
    <location>
        <begin position="657"/>
        <end position="684"/>
    </location>
</feature>
<dbReference type="InterPro" id="IPR036013">
    <property type="entry name" value="Band_7/SPFH_dom_sf"/>
</dbReference>
<gene>
    <name evidence="4" type="ORF">A2822_00885</name>
</gene>
<evidence type="ECO:0000256" key="2">
    <source>
        <dbReference type="SAM" id="MobiDB-lite"/>
    </source>
</evidence>